<organism evidence="1">
    <name type="scientific">Solanum lycopersicum</name>
    <name type="common">Tomato</name>
    <name type="synonym">Lycopersicon esculentum</name>
    <dbReference type="NCBI Taxonomy" id="4081"/>
    <lineage>
        <taxon>Eukaryota</taxon>
        <taxon>Viridiplantae</taxon>
        <taxon>Streptophyta</taxon>
        <taxon>Embryophyta</taxon>
        <taxon>Tracheophyta</taxon>
        <taxon>Spermatophyta</taxon>
        <taxon>Magnoliopsida</taxon>
        <taxon>eudicotyledons</taxon>
        <taxon>Gunneridae</taxon>
        <taxon>Pentapetalae</taxon>
        <taxon>asterids</taxon>
        <taxon>lamiids</taxon>
        <taxon>Solanales</taxon>
        <taxon>Solanaceae</taxon>
        <taxon>Solanoideae</taxon>
        <taxon>Solaneae</taxon>
        <taxon>Solanum</taxon>
        <taxon>Solanum subgen. Lycopersicon</taxon>
    </lineage>
</organism>
<accession>A0A3Q7GR17</accession>
<evidence type="ECO:0000313" key="2">
    <source>
        <dbReference type="Proteomes" id="UP000004994"/>
    </source>
</evidence>
<proteinExistence type="predicted"/>
<dbReference type="AlphaFoldDB" id="A0A3Q7GR17"/>
<dbReference type="EnsemblPlants" id="Solyc06g024325.1.1">
    <property type="protein sequence ID" value="Solyc06g024325.1.1"/>
    <property type="gene ID" value="Solyc06g024325.1"/>
</dbReference>
<dbReference type="STRING" id="4081.A0A3Q7GR17"/>
<name>A0A3Q7GR17_SOLLC</name>
<protein>
    <submittedName>
        <fullName evidence="1">Uncharacterized protein</fullName>
    </submittedName>
</protein>
<keyword evidence="2" id="KW-1185">Reference proteome</keyword>
<evidence type="ECO:0000313" key="1">
    <source>
        <dbReference type="EnsemblPlants" id="Solyc06g024325.1.1"/>
    </source>
</evidence>
<dbReference type="Gramene" id="Solyc06g024325.1.1">
    <property type="protein sequence ID" value="Solyc06g024325.1.1"/>
    <property type="gene ID" value="Solyc06g024325.1"/>
</dbReference>
<dbReference type="Proteomes" id="UP000004994">
    <property type="component" value="Chromosome 6"/>
</dbReference>
<dbReference type="InParanoid" id="A0A3Q7GR17"/>
<reference evidence="1" key="2">
    <citation type="submission" date="2019-01" db="UniProtKB">
        <authorList>
            <consortium name="EnsemblPlants"/>
        </authorList>
    </citation>
    <scope>IDENTIFICATION</scope>
    <source>
        <strain evidence="1">cv. Heinz 1706</strain>
    </source>
</reference>
<reference evidence="1" key="1">
    <citation type="journal article" date="2012" name="Nature">
        <title>The tomato genome sequence provides insights into fleshy fruit evolution.</title>
        <authorList>
            <consortium name="Tomato Genome Consortium"/>
        </authorList>
    </citation>
    <scope>NUCLEOTIDE SEQUENCE [LARGE SCALE GENOMIC DNA]</scope>
    <source>
        <strain evidence="1">cv. Heinz 1706</strain>
    </source>
</reference>
<sequence>MFFGYSRNGTKGKTYILCIKQTPTIQKYPSDRSMKYGVSTKMTHFHEQDYVWIRRGMLFAFIEHIDRLQGQTYLNNNMHVDLRSATEEAFLA</sequence>